<dbReference type="InterPro" id="IPR013783">
    <property type="entry name" value="Ig-like_fold"/>
</dbReference>
<accession>A0ABS5WIV2</accession>
<feature type="chain" id="PRO_5045521559" description="Fibronectin type-III domain-containing protein" evidence="1">
    <location>
        <begin position="24"/>
        <end position="235"/>
    </location>
</feature>
<sequence>MNLKYNLLSLVFLIFLSSCNSDSSEVQPPQNVIEDPVSALLVFPENNTECNEGTVVNETQSKVTFLWNASEHTDSYELVLTNKETVEISNFDLIDNSYEITIERGTSYEWYVISKSQESQETAKSETYQFFNAAPGIVNHVPFSAEAITPENNSIFTAISGNVTLKWEATDIDNDIKDYEVFFGVNKEELENKGVQSVSNLEVDVVSGTTYYWRIKTNDEKNNTSTSELFSFTIN</sequence>
<dbReference type="RefSeq" id="WP_214613070.1">
    <property type="nucleotide sequence ID" value="NZ_JACATN010000006.1"/>
</dbReference>
<dbReference type="EMBL" id="JACATN010000006">
    <property type="protein sequence ID" value="MBT2163094.1"/>
    <property type="molecule type" value="Genomic_DNA"/>
</dbReference>
<keyword evidence="3" id="KW-1185">Reference proteome</keyword>
<evidence type="ECO:0000313" key="3">
    <source>
        <dbReference type="Proteomes" id="UP000740413"/>
    </source>
</evidence>
<protein>
    <recommendedName>
        <fullName evidence="4">Fibronectin type-III domain-containing protein</fullName>
    </recommendedName>
</protein>
<feature type="signal peptide" evidence="1">
    <location>
        <begin position="1"/>
        <end position="23"/>
    </location>
</feature>
<dbReference type="Gene3D" id="2.60.40.10">
    <property type="entry name" value="Immunoglobulins"/>
    <property type="match status" value="1"/>
</dbReference>
<keyword evidence="1" id="KW-0732">Signal</keyword>
<evidence type="ECO:0000313" key="2">
    <source>
        <dbReference type="EMBL" id="MBT2163094.1"/>
    </source>
</evidence>
<comment type="caution">
    <text evidence="2">The sequence shown here is derived from an EMBL/GenBank/DDBJ whole genome shotgun (WGS) entry which is preliminary data.</text>
</comment>
<dbReference type="SUPFAM" id="SSF49265">
    <property type="entry name" value="Fibronectin type III"/>
    <property type="match status" value="1"/>
</dbReference>
<dbReference type="InterPro" id="IPR036116">
    <property type="entry name" value="FN3_sf"/>
</dbReference>
<reference evidence="3" key="1">
    <citation type="submission" date="2023-07" db="EMBL/GenBank/DDBJ databases">
        <title>Zobellia barbeyronii sp. nov., a new marine flavobacterium, isolated from green and red algae.</title>
        <authorList>
            <person name="Nedashkovskaya O.I."/>
            <person name="Otstavnykh N."/>
            <person name="Zhukova N."/>
            <person name="Guzev K."/>
            <person name="Chausova V."/>
            <person name="Tekutyeva L."/>
            <person name="Mikhailov V."/>
            <person name="Isaeva M."/>
        </authorList>
    </citation>
    <scope>NUCLEOTIDE SEQUENCE [LARGE SCALE GENOMIC DNA]</scope>
    <source>
        <strain evidence="3">KMM 6746</strain>
    </source>
</reference>
<proteinExistence type="predicted"/>
<dbReference type="PROSITE" id="PS51257">
    <property type="entry name" value="PROKAR_LIPOPROTEIN"/>
    <property type="match status" value="1"/>
</dbReference>
<organism evidence="2 3">
    <name type="scientific">Zobellia barbeyronii</name>
    <dbReference type="NCBI Taxonomy" id="2748009"/>
    <lineage>
        <taxon>Bacteria</taxon>
        <taxon>Pseudomonadati</taxon>
        <taxon>Bacteroidota</taxon>
        <taxon>Flavobacteriia</taxon>
        <taxon>Flavobacteriales</taxon>
        <taxon>Flavobacteriaceae</taxon>
        <taxon>Zobellia</taxon>
    </lineage>
</organism>
<evidence type="ECO:0000256" key="1">
    <source>
        <dbReference type="SAM" id="SignalP"/>
    </source>
</evidence>
<name>A0ABS5WIV2_9FLAO</name>
<evidence type="ECO:0008006" key="4">
    <source>
        <dbReference type="Google" id="ProtNLM"/>
    </source>
</evidence>
<dbReference type="Proteomes" id="UP000740413">
    <property type="component" value="Unassembled WGS sequence"/>
</dbReference>
<gene>
    <name evidence="2" type="ORF">HW347_17625</name>
</gene>